<sequence length="74" mass="7948">MVTHALQNKDHVVLLNFPNGVNIVHSHVNLHVPVSSAQLNPFCNGLENGYPTTAYASALGAELRWSATSPLPCI</sequence>
<dbReference type="EMBL" id="HG992979">
    <property type="protein sequence ID" value="CAE7020805.1"/>
    <property type="molecule type" value="Genomic_DNA"/>
</dbReference>
<organism evidence="1 2">
    <name type="scientific">Pyrenophora teres f. teres</name>
    <dbReference type="NCBI Taxonomy" id="97479"/>
    <lineage>
        <taxon>Eukaryota</taxon>
        <taxon>Fungi</taxon>
        <taxon>Dikarya</taxon>
        <taxon>Ascomycota</taxon>
        <taxon>Pezizomycotina</taxon>
        <taxon>Dothideomycetes</taxon>
        <taxon>Pleosporomycetidae</taxon>
        <taxon>Pleosporales</taxon>
        <taxon>Pleosporineae</taxon>
        <taxon>Pleosporaceae</taxon>
        <taxon>Pyrenophora</taxon>
    </lineage>
</organism>
<dbReference type="Proteomes" id="UP000472372">
    <property type="component" value="Chromosome 3"/>
</dbReference>
<reference evidence="1" key="1">
    <citation type="submission" date="2021-02" db="EMBL/GenBank/DDBJ databases">
        <authorList>
            <person name="Syme A R."/>
            <person name="Syme A R."/>
            <person name="Moolhuijzen P."/>
        </authorList>
    </citation>
    <scope>NUCLEOTIDE SEQUENCE</scope>
    <source>
        <strain evidence="1">W1-1</strain>
    </source>
</reference>
<name>A0A6S6VWC2_9PLEO</name>
<accession>A0A6S6VWC2</accession>
<protein>
    <submittedName>
        <fullName evidence="1">Uncharacterized protein</fullName>
    </submittedName>
</protein>
<proteinExistence type="predicted"/>
<gene>
    <name evidence="1" type="ORF">PTTW11_03145</name>
</gene>
<evidence type="ECO:0000313" key="2">
    <source>
        <dbReference type="Proteomes" id="UP000472372"/>
    </source>
</evidence>
<evidence type="ECO:0000313" key="1">
    <source>
        <dbReference type="EMBL" id="CAE7020805.1"/>
    </source>
</evidence>
<dbReference type="AlphaFoldDB" id="A0A6S6VWC2"/>